<protein>
    <submittedName>
        <fullName evidence="2">Uncharacterized protein LOC114341510</fullName>
    </submittedName>
</protein>
<accession>A0A6P7GEV0</accession>
<reference evidence="2" key="1">
    <citation type="submission" date="2025-08" db="UniProtKB">
        <authorList>
            <consortium name="RefSeq"/>
        </authorList>
    </citation>
    <scope>IDENTIFICATION</scope>
    <source>
        <tissue evidence="2">Whole insect</tissue>
    </source>
</reference>
<name>A0A6P7GEV0_DIAVI</name>
<feature type="region of interest" description="Disordered" evidence="1">
    <location>
        <begin position="1"/>
        <end position="80"/>
    </location>
</feature>
<sequence>MNNHNDDSQEYLEGEDSDDSVKDRDYTPNESDGSSSEDVENGFNEEDHIKKKLIEEKESWKGRPKKGRNPKYPGQTFQTKKKMKDSNLTHYTVGGKIRETKQFIDYKCTCIKKCDENVSRDEKEICFKTFWNLASYDLQTGYIGATVKEMPIKRKRTKATGKTYTRRYMIGENEVCRDTYIKTYQISSKRVNTALNKIRVSDVKDNRGKHGRKAPIPEETKTQIIEHIKRFPTYISHYSRSETETKFLPFDLTQKNV</sequence>
<dbReference type="AlphaFoldDB" id="A0A6P7GEV0"/>
<feature type="compositionally biased region" description="Basic and acidic residues" evidence="1">
    <location>
        <begin position="45"/>
        <end position="61"/>
    </location>
</feature>
<feature type="compositionally biased region" description="Acidic residues" evidence="1">
    <location>
        <begin position="35"/>
        <end position="44"/>
    </location>
</feature>
<dbReference type="InParanoid" id="A0A6P7GEV0"/>
<feature type="compositionally biased region" description="Acidic residues" evidence="1">
    <location>
        <begin position="8"/>
        <end position="18"/>
    </location>
</feature>
<evidence type="ECO:0000256" key="1">
    <source>
        <dbReference type="SAM" id="MobiDB-lite"/>
    </source>
</evidence>
<dbReference type="PANTHER" id="PTHR10773">
    <property type="entry name" value="DNA-DIRECTED RNA POLYMERASES I, II, AND III SUBUNIT RPABC2"/>
    <property type="match status" value="1"/>
</dbReference>
<proteinExistence type="predicted"/>
<organism evidence="2">
    <name type="scientific">Diabrotica virgifera virgifera</name>
    <name type="common">western corn rootworm</name>
    <dbReference type="NCBI Taxonomy" id="50390"/>
    <lineage>
        <taxon>Eukaryota</taxon>
        <taxon>Metazoa</taxon>
        <taxon>Ecdysozoa</taxon>
        <taxon>Arthropoda</taxon>
        <taxon>Hexapoda</taxon>
        <taxon>Insecta</taxon>
        <taxon>Pterygota</taxon>
        <taxon>Neoptera</taxon>
        <taxon>Endopterygota</taxon>
        <taxon>Coleoptera</taxon>
        <taxon>Polyphaga</taxon>
        <taxon>Cucujiformia</taxon>
        <taxon>Chrysomeloidea</taxon>
        <taxon>Chrysomelidae</taxon>
        <taxon>Galerucinae</taxon>
        <taxon>Diabroticina</taxon>
        <taxon>Diabroticites</taxon>
        <taxon>Diabrotica</taxon>
    </lineage>
</organism>
<evidence type="ECO:0000313" key="2">
    <source>
        <dbReference type="RefSeq" id="XP_028148111.1"/>
    </source>
</evidence>
<dbReference type="RefSeq" id="XP_028148111.1">
    <property type="nucleotide sequence ID" value="XM_028292310.1"/>
</dbReference>
<gene>
    <name evidence="2" type="primary">LOC114341510</name>
</gene>
<dbReference type="PANTHER" id="PTHR10773:SF19">
    <property type="match status" value="1"/>
</dbReference>